<feature type="non-terminal residue" evidence="1">
    <location>
        <position position="54"/>
    </location>
</feature>
<organism evidence="1 2">
    <name type="scientific">Trichinella spiralis</name>
    <name type="common">Trichina worm</name>
    <dbReference type="NCBI Taxonomy" id="6334"/>
    <lineage>
        <taxon>Eukaryota</taxon>
        <taxon>Metazoa</taxon>
        <taxon>Ecdysozoa</taxon>
        <taxon>Nematoda</taxon>
        <taxon>Enoplea</taxon>
        <taxon>Dorylaimia</taxon>
        <taxon>Trichinellida</taxon>
        <taxon>Trichinellidae</taxon>
        <taxon>Trichinella</taxon>
    </lineage>
</organism>
<sequence length="54" mass="6327">LIRRVLFVNNGWRELKETPSSKLEYSVPSSHALRERKETTRVNFLTKGEATPQR</sequence>
<protein>
    <submittedName>
        <fullName evidence="1">Uncharacterized protein</fullName>
    </submittedName>
</protein>
<comment type="caution">
    <text evidence="1">The sequence shown here is derived from an EMBL/GenBank/DDBJ whole genome shotgun (WGS) entry which is preliminary data.</text>
</comment>
<accession>A0A0V0YP33</accession>
<keyword evidence="2" id="KW-1185">Reference proteome</keyword>
<name>A0A0V0YP33_TRISP</name>
<reference evidence="1 2" key="1">
    <citation type="submission" date="2015-01" db="EMBL/GenBank/DDBJ databases">
        <title>Evolution of Trichinella species and genotypes.</title>
        <authorList>
            <person name="Korhonen P.K."/>
            <person name="Edoardo P."/>
            <person name="Giuseppe L.R."/>
            <person name="Gasser R.B."/>
        </authorList>
    </citation>
    <scope>NUCLEOTIDE SEQUENCE [LARGE SCALE GENOMIC DNA]</scope>
    <source>
        <strain evidence="1">ISS3</strain>
    </source>
</reference>
<evidence type="ECO:0000313" key="2">
    <source>
        <dbReference type="Proteomes" id="UP000054776"/>
    </source>
</evidence>
<dbReference type="InParanoid" id="A0A0V0YP33"/>
<dbReference type="EMBL" id="JYDH01006599">
    <property type="protein sequence ID" value="KRY02105.1"/>
    <property type="molecule type" value="Genomic_DNA"/>
</dbReference>
<evidence type="ECO:0000313" key="1">
    <source>
        <dbReference type="EMBL" id="KRY02105.1"/>
    </source>
</evidence>
<dbReference type="AlphaFoldDB" id="A0A0V0YP33"/>
<dbReference type="Proteomes" id="UP000054776">
    <property type="component" value="Unassembled WGS sequence"/>
</dbReference>
<gene>
    <name evidence="1" type="ORF">T01_9840</name>
</gene>
<feature type="non-terminal residue" evidence="1">
    <location>
        <position position="1"/>
    </location>
</feature>
<proteinExistence type="predicted"/>